<feature type="region of interest" description="Disordered" evidence="1">
    <location>
        <begin position="60"/>
        <end position="90"/>
    </location>
</feature>
<dbReference type="RefSeq" id="WP_013085978.1">
    <property type="nucleotide sequence ID" value="NC_014106.1"/>
</dbReference>
<reference key="2">
    <citation type="submission" date="2010-03" db="EMBL/GenBank/DDBJ databases">
        <title>Genome Sequence of Lactobacillus crispatus ST1.</title>
        <authorList>
            <person name="Ojala T."/>
            <person name="Kuparinen V."/>
            <person name="Koskinen J.P."/>
            <person name="Alatalo E."/>
            <person name="Holm L."/>
            <person name="Auvinen P."/>
            <person name="Edelman S."/>
            <person name="Westerlund-Wikstroem B."/>
            <person name="Korhonen T.K."/>
            <person name="Paulin L."/>
            <person name="Kankainen M."/>
        </authorList>
    </citation>
    <scope>NUCLEOTIDE SEQUENCE</scope>
    <source>
        <strain>ST1</strain>
    </source>
</reference>
<dbReference type="eggNOG" id="ENOG5030AVF">
    <property type="taxonomic scope" value="Bacteria"/>
</dbReference>
<dbReference type="EMBL" id="FN692037">
    <property type="protein sequence ID" value="CBL50008.1"/>
    <property type="molecule type" value="Genomic_DNA"/>
</dbReference>
<name>D5H1X3_LACCS</name>
<evidence type="ECO:0000313" key="2">
    <source>
        <dbReference type="EMBL" id="CBL50008.1"/>
    </source>
</evidence>
<proteinExistence type="predicted"/>
<dbReference type="PATRIC" id="fig|748671.3.peg.541"/>
<gene>
    <name evidence="2" type="ordered locus">LCRIS_00561</name>
</gene>
<evidence type="ECO:0000313" key="3">
    <source>
        <dbReference type="Proteomes" id="UP000002371"/>
    </source>
</evidence>
<feature type="compositionally biased region" description="Basic and acidic residues" evidence="1">
    <location>
        <begin position="78"/>
        <end position="90"/>
    </location>
</feature>
<dbReference type="Proteomes" id="UP000002371">
    <property type="component" value="Chromosome"/>
</dbReference>
<sequence>MKKIGLIGTIIGVAGAIGAAAAIVYKKIKEKQVVVNTPQDKTLLLGNTTSDTKSELMKAELSEKDQVETNNTEIPHVSLDDDKPRIFEDK</sequence>
<accession>D5H1X3</accession>
<reference evidence="2 3" key="1">
    <citation type="journal article" date="2010" name="J. Bacteriol.">
        <title>Genome sequence of Lactobacillus crispatus ST1.</title>
        <authorList>
            <person name="Ojala T."/>
            <person name="Kuparinen V."/>
            <person name="Koskinen J.P."/>
            <person name="Alatalo E."/>
            <person name="Holm L."/>
            <person name="Auvinen P."/>
            <person name="Edelman S."/>
            <person name="Westerlund-Wikstrom B."/>
            <person name="Korhonen T.K."/>
            <person name="Paulin L."/>
            <person name="Kankainen M."/>
        </authorList>
    </citation>
    <scope>NUCLEOTIDE SEQUENCE [LARGE SCALE GENOMIC DNA]</scope>
    <source>
        <strain evidence="2 3">ST1</strain>
    </source>
</reference>
<dbReference type="AlphaFoldDB" id="D5H1X3"/>
<protein>
    <submittedName>
        <fullName evidence="2">Uncharacterized protein</fullName>
    </submittedName>
</protein>
<organism evidence="2 3">
    <name type="scientific">Lactobacillus crispatus (strain ST1)</name>
    <dbReference type="NCBI Taxonomy" id="748671"/>
    <lineage>
        <taxon>Bacteria</taxon>
        <taxon>Bacillati</taxon>
        <taxon>Bacillota</taxon>
        <taxon>Bacilli</taxon>
        <taxon>Lactobacillales</taxon>
        <taxon>Lactobacillaceae</taxon>
        <taxon>Lactobacillus</taxon>
    </lineage>
</organism>
<dbReference type="KEGG" id="lcr:LCRIS_00561"/>
<evidence type="ECO:0000256" key="1">
    <source>
        <dbReference type="SAM" id="MobiDB-lite"/>
    </source>
</evidence>
<dbReference type="HOGENOM" id="CLU_187588_0_0_9"/>